<feature type="region of interest" description="Disordered" evidence="7">
    <location>
        <begin position="40"/>
        <end position="101"/>
    </location>
</feature>
<comment type="subcellular location">
    <subcellularLocation>
        <location evidence="1">Membrane</location>
        <topology evidence="1">Single-pass type II membrane protein</topology>
    </subcellularLocation>
</comment>
<organism evidence="9 10">
    <name type="scientific">Periconia macrospinosa</name>
    <dbReference type="NCBI Taxonomy" id="97972"/>
    <lineage>
        <taxon>Eukaryota</taxon>
        <taxon>Fungi</taxon>
        <taxon>Dikarya</taxon>
        <taxon>Ascomycota</taxon>
        <taxon>Pezizomycotina</taxon>
        <taxon>Dothideomycetes</taxon>
        <taxon>Pleosporomycetidae</taxon>
        <taxon>Pleosporales</taxon>
        <taxon>Massarineae</taxon>
        <taxon>Periconiaceae</taxon>
        <taxon>Periconia</taxon>
    </lineage>
</organism>
<gene>
    <name evidence="9" type="ORF">DM02DRAFT_525843</name>
</gene>
<accession>A0A2V1DW41</accession>
<evidence type="ECO:0000256" key="4">
    <source>
        <dbReference type="ARBA" id="ARBA00022968"/>
    </source>
</evidence>
<name>A0A2V1DW41_9PLEO</name>
<dbReference type="OrthoDB" id="414175at2759"/>
<dbReference type="STRING" id="97972.A0A2V1DW41"/>
<keyword evidence="6 8" id="KW-0472">Membrane</keyword>
<proteinExistence type="inferred from homology"/>
<keyword evidence="10" id="KW-1185">Reference proteome</keyword>
<dbReference type="InterPro" id="IPR026050">
    <property type="entry name" value="C1GALT1/C1GALT1_chp1"/>
</dbReference>
<feature type="region of interest" description="Disordered" evidence="7">
    <location>
        <begin position="403"/>
        <end position="497"/>
    </location>
</feature>
<feature type="compositionally biased region" description="Low complexity" evidence="7">
    <location>
        <begin position="486"/>
        <end position="495"/>
    </location>
</feature>
<keyword evidence="9" id="KW-0808">Transferase</keyword>
<evidence type="ECO:0000256" key="6">
    <source>
        <dbReference type="ARBA" id="ARBA00023136"/>
    </source>
</evidence>
<keyword evidence="4" id="KW-0735">Signal-anchor</keyword>
<dbReference type="Gene3D" id="3.90.550.50">
    <property type="match status" value="1"/>
</dbReference>
<feature type="compositionally biased region" description="Low complexity" evidence="7">
    <location>
        <begin position="51"/>
        <end position="60"/>
    </location>
</feature>
<keyword evidence="5 8" id="KW-1133">Transmembrane helix</keyword>
<keyword evidence="3 8" id="KW-0812">Transmembrane</keyword>
<evidence type="ECO:0000313" key="9">
    <source>
        <dbReference type="EMBL" id="PVI01040.1"/>
    </source>
</evidence>
<feature type="compositionally biased region" description="Basic and acidic residues" evidence="7">
    <location>
        <begin position="409"/>
        <end position="465"/>
    </location>
</feature>
<dbReference type="EMBL" id="KZ805364">
    <property type="protein sequence ID" value="PVI01040.1"/>
    <property type="molecule type" value="Genomic_DNA"/>
</dbReference>
<evidence type="ECO:0000313" key="10">
    <source>
        <dbReference type="Proteomes" id="UP000244855"/>
    </source>
</evidence>
<evidence type="ECO:0000256" key="2">
    <source>
        <dbReference type="ARBA" id="ARBA00006462"/>
    </source>
</evidence>
<evidence type="ECO:0000256" key="8">
    <source>
        <dbReference type="SAM" id="Phobius"/>
    </source>
</evidence>
<sequence length="584" mass="66599">PPRNMPLLTPSRIVSGVLSLIFLTLLWRYGMPEDISSYRQPILGHDDHPHFPSSASSSSPQDKKTGHDTSPLLQADQQSTSTIASDAPGPTQIPHITPNTPCRDVRGASDVLIVLRTSKAELEKNKLPAHITKLLSCAPNVAIYSDHAGTATVLDTSIPVYDALDTIAQKTSFAHDEFREYDKMKADKAYTPSSRAASELDKWKFLPMVYKAFTTKPPYRFYLFLESDTSITWTNLLQWLDRLDYRIHYYTGAPLTTADTKVRYPQSGPGILLSWGALRRYAKSYGERYAGEWESYVGKESGGDVMLANAMAESSVEFVSSFPILQPESPSTLEWTERHWCKPIISWYKPDNEDTEALQKAHEKWTMKRGWGTPFLARDAFEEVLLPKLSKMKADWDNMASDTVIKGEPGWREKQAQAQKEKDQKEKEEKARLQKEDEARKKKEAEEKEAEKARLRKEKEDENKYGKRASPPLHSPRLLRPRRAETNTTSTTTATPEQKPLAIEEAAFSQQNCEATCHATRDCLQWRYTSFGDGECHLGRNVLKEVEKEMLKEREWSSGWIVERIESVTRAWKVCEEPDWRFNG</sequence>
<evidence type="ECO:0000256" key="7">
    <source>
        <dbReference type="SAM" id="MobiDB-lite"/>
    </source>
</evidence>
<evidence type="ECO:0000256" key="5">
    <source>
        <dbReference type="ARBA" id="ARBA00022989"/>
    </source>
</evidence>
<comment type="similarity">
    <text evidence="2">Belongs to the glycosyltransferase 31 family. Beta3-Gal-T subfamily.</text>
</comment>
<reference evidence="9 10" key="1">
    <citation type="journal article" date="2018" name="Sci. Rep.">
        <title>Comparative genomics provides insights into the lifestyle and reveals functional heterogeneity of dark septate endophytic fungi.</title>
        <authorList>
            <person name="Knapp D.G."/>
            <person name="Nemeth J.B."/>
            <person name="Barry K."/>
            <person name="Hainaut M."/>
            <person name="Henrissat B."/>
            <person name="Johnson J."/>
            <person name="Kuo A."/>
            <person name="Lim J.H.P."/>
            <person name="Lipzen A."/>
            <person name="Nolan M."/>
            <person name="Ohm R.A."/>
            <person name="Tamas L."/>
            <person name="Grigoriev I.V."/>
            <person name="Spatafora J.W."/>
            <person name="Nagy L.G."/>
            <person name="Kovacs G.M."/>
        </authorList>
    </citation>
    <scope>NUCLEOTIDE SEQUENCE [LARGE SCALE GENOMIC DNA]</scope>
    <source>
        <strain evidence="9 10">DSE2036</strain>
    </source>
</reference>
<protein>
    <submittedName>
        <fullName evidence="9">Glycosyltransferase family 31 protein</fullName>
    </submittedName>
</protein>
<evidence type="ECO:0000256" key="3">
    <source>
        <dbReference type="ARBA" id="ARBA00022692"/>
    </source>
</evidence>
<feature type="transmembrane region" description="Helical" evidence="8">
    <location>
        <begin position="12"/>
        <end position="30"/>
    </location>
</feature>
<evidence type="ECO:0000256" key="1">
    <source>
        <dbReference type="ARBA" id="ARBA00004606"/>
    </source>
</evidence>
<feature type="compositionally biased region" description="Polar residues" evidence="7">
    <location>
        <begin position="71"/>
        <end position="84"/>
    </location>
</feature>
<feature type="compositionally biased region" description="Low complexity" evidence="7">
    <location>
        <begin position="468"/>
        <end position="478"/>
    </location>
</feature>
<dbReference type="GO" id="GO:0016020">
    <property type="term" value="C:membrane"/>
    <property type="evidence" value="ECO:0007669"/>
    <property type="project" value="UniProtKB-SubCell"/>
</dbReference>
<dbReference type="Proteomes" id="UP000244855">
    <property type="component" value="Unassembled WGS sequence"/>
</dbReference>
<dbReference type="AlphaFoldDB" id="A0A2V1DW41"/>
<dbReference type="PANTHER" id="PTHR23033:SF47">
    <property type="entry name" value="APPLE DOMAIN-CONTAINING PROTEIN-RELATED"/>
    <property type="match status" value="1"/>
</dbReference>
<dbReference type="PANTHER" id="PTHR23033">
    <property type="entry name" value="BETA1,3-GALACTOSYLTRANSFERASE"/>
    <property type="match status" value="1"/>
</dbReference>
<feature type="non-terminal residue" evidence="9">
    <location>
        <position position="1"/>
    </location>
</feature>
<dbReference type="GO" id="GO:0016740">
    <property type="term" value="F:transferase activity"/>
    <property type="evidence" value="ECO:0007669"/>
    <property type="project" value="UniProtKB-KW"/>
</dbReference>